<evidence type="ECO:0000256" key="7">
    <source>
        <dbReference type="ARBA" id="ARBA00022840"/>
    </source>
</evidence>
<protein>
    <submittedName>
        <fullName evidence="11">Type VII secretion protein EccB</fullName>
    </submittedName>
</protein>
<name>A0ABV4C9C1_9MYCO</name>
<dbReference type="Gene3D" id="2.40.50.910">
    <property type="entry name" value="Type VII secretion system EccB, repeat 3 domain"/>
    <property type="match status" value="1"/>
</dbReference>
<dbReference type="InterPro" id="IPR007795">
    <property type="entry name" value="T7SS_EccB"/>
</dbReference>
<evidence type="ECO:0000256" key="10">
    <source>
        <dbReference type="SAM" id="Phobius"/>
    </source>
</evidence>
<dbReference type="Pfam" id="PF05108">
    <property type="entry name" value="T7SS_ESX1_EccB"/>
    <property type="match status" value="1"/>
</dbReference>
<evidence type="ECO:0000256" key="3">
    <source>
        <dbReference type="ARBA" id="ARBA00022475"/>
    </source>
</evidence>
<comment type="caution">
    <text evidence="11">The sequence shown here is derived from an EMBL/GenBank/DDBJ whole genome shotgun (WGS) entry which is preliminary data.</text>
</comment>
<reference evidence="11 12" key="1">
    <citation type="submission" date="2024-08" db="EMBL/GenBank/DDBJ databases">
        <title>Mycobacterium servetensis sp. nov., a novel rapid-growing mycobacterial species recovered from a human patient in Zaragoza, Spain.</title>
        <authorList>
            <person name="Tristancho-Baro A.I."/>
            <person name="Buenestado-Serrano S."/>
            <person name="Garcia De Viedma D."/>
            <person name="Milagro-Beamonte A."/>
            <person name="Burillo N."/>
            <person name="Sanz S."/>
            <person name="Lopez-Calleja A.I."/>
            <person name="Penas-Utrilla D."/>
            <person name="Guardingo M."/>
            <person name="Garcia M.J."/>
            <person name="Vinuelas-Bayon J."/>
        </authorList>
    </citation>
    <scope>NUCLEOTIDE SEQUENCE [LARGE SCALE GENOMIC DNA]</scope>
    <source>
        <strain evidence="12">HUMS_12744610</strain>
    </source>
</reference>
<feature type="transmembrane region" description="Helical" evidence="10">
    <location>
        <begin position="71"/>
        <end position="93"/>
    </location>
</feature>
<comment type="similarity">
    <text evidence="2">Belongs to the EccB family.</text>
</comment>
<evidence type="ECO:0000256" key="1">
    <source>
        <dbReference type="ARBA" id="ARBA00004162"/>
    </source>
</evidence>
<dbReference type="InterPro" id="IPR044857">
    <property type="entry name" value="T7SS_EccB_R1"/>
</dbReference>
<accession>A0ABV4C9C1</accession>
<keyword evidence="5" id="KW-0547">Nucleotide-binding</keyword>
<dbReference type="EMBL" id="JBGEDP010000003">
    <property type="protein sequence ID" value="MEY8019149.1"/>
    <property type="molecule type" value="Genomic_DNA"/>
</dbReference>
<dbReference type="Gene3D" id="3.30.2390.20">
    <property type="entry name" value="Type VII secretion system EccB, repeat 1 domain"/>
    <property type="match status" value="1"/>
</dbReference>
<evidence type="ECO:0000256" key="6">
    <source>
        <dbReference type="ARBA" id="ARBA00022801"/>
    </source>
</evidence>
<evidence type="ECO:0000256" key="9">
    <source>
        <dbReference type="ARBA" id="ARBA00023136"/>
    </source>
</evidence>
<evidence type="ECO:0000256" key="5">
    <source>
        <dbReference type="ARBA" id="ARBA00022741"/>
    </source>
</evidence>
<evidence type="ECO:0000256" key="8">
    <source>
        <dbReference type="ARBA" id="ARBA00022989"/>
    </source>
</evidence>
<evidence type="ECO:0000313" key="11">
    <source>
        <dbReference type="EMBL" id="MEY8019149.1"/>
    </source>
</evidence>
<keyword evidence="12" id="KW-1185">Reference proteome</keyword>
<keyword evidence="6" id="KW-0378">Hydrolase</keyword>
<evidence type="ECO:0000256" key="2">
    <source>
        <dbReference type="ARBA" id="ARBA00008149"/>
    </source>
</evidence>
<evidence type="ECO:0000313" key="12">
    <source>
        <dbReference type="Proteomes" id="UP001564760"/>
    </source>
</evidence>
<keyword evidence="7" id="KW-0067">ATP-binding</keyword>
<dbReference type="RefSeq" id="WP_369742173.1">
    <property type="nucleotide sequence ID" value="NZ_JBGEDP010000003.1"/>
</dbReference>
<keyword evidence="4 10" id="KW-0812">Transmembrane</keyword>
<dbReference type="PANTHER" id="PTHR40765">
    <property type="entry name" value="ESX-2 SECRETION SYSTEM ATPASE ECCB2"/>
    <property type="match status" value="1"/>
</dbReference>
<evidence type="ECO:0000256" key="4">
    <source>
        <dbReference type="ARBA" id="ARBA00022692"/>
    </source>
</evidence>
<organism evidence="11 12">
    <name type="scientific">Mycobacterium servetii</name>
    <dbReference type="NCBI Taxonomy" id="3237418"/>
    <lineage>
        <taxon>Bacteria</taxon>
        <taxon>Bacillati</taxon>
        <taxon>Actinomycetota</taxon>
        <taxon>Actinomycetes</taxon>
        <taxon>Mycobacteriales</taxon>
        <taxon>Mycobacteriaceae</taxon>
        <taxon>Mycobacterium</taxon>
    </lineage>
</organism>
<keyword evidence="3" id="KW-1003">Cell membrane</keyword>
<comment type="subcellular location">
    <subcellularLocation>
        <location evidence="1">Cell membrane</location>
        <topology evidence="1">Single-pass membrane protein</topology>
    </subcellularLocation>
</comment>
<proteinExistence type="inferred from homology"/>
<keyword evidence="9 10" id="KW-0472">Membrane</keyword>
<dbReference type="Proteomes" id="UP001564760">
    <property type="component" value="Unassembled WGS sequence"/>
</dbReference>
<gene>
    <name evidence="11" type="primary">eccB</name>
    <name evidence="11" type="ORF">AB8998_31375</name>
</gene>
<dbReference type="InterPro" id="IPR042485">
    <property type="entry name" value="T7SS_EccB_R3"/>
</dbReference>
<dbReference type="PANTHER" id="PTHR40765:SF2">
    <property type="entry name" value="ESX-2 SECRETION SYSTEM ATPASE ECCB2"/>
    <property type="match status" value="1"/>
</dbReference>
<keyword evidence="8 10" id="KW-1133">Transmembrane helix</keyword>
<sequence length="503" mass="52339">MTTKVPPGYERQGFKSRSAIQRPAAVRSRPWGFVTKHQISGWRFLIRRISNGVALQDTGMITDPLRRQGRALSIGGLVGVVVLCGGALLLHILKPAGVSGTHPILAERSSNALYVVVNNELHPVLNLTSARLIVGKPDDPTGVKSNEIDKFPLGNTLGIPGAPSRMVQSPVRDARWVACDSVAGAAPGVTMIVGDPVPGAGHASPLGDSSAVLASRGDGTTWLIWGNKRSQIDLTNAAVSAALGINTDTPPPRPINRQVLNMIPESPPLTVPFIANAGDPPQFVWPAPGAAPVIGAVVVDHEGDQVRHYAVTIQGLQPISPVIAAILRADNAHGLVDPPVLTPDQVAKAPSVHPIPVEDYPAQPLTVLDPGIDPVICGQWVKLDGAPTSTLTLLVGQSLPVAADAAPVSLAGGGPGAAARVVMPKGRGYFVQVTGQQPKSMTKESLFWLSDLGVRYGLESTPNETAAPAKALGLANPLPVPWSVLSLFAAGPPLSKADALIAH</sequence>
<dbReference type="NCBIfam" id="TIGR03919">
    <property type="entry name" value="T7SS_EccB"/>
    <property type="match status" value="1"/>
</dbReference>